<dbReference type="EMBL" id="JAWZYT010001796">
    <property type="protein sequence ID" value="KAK4309121.1"/>
    <property type="molecule type" value="Genomic_DNA"/>
</dbReference>
<name>A0AAE1PIU3_9EUCA</name>
<keyword evidence="2" id="KW-0732">Signal</keyword>
<feature type="signal peptide" evidence="2">
    <location>
        <begin position="1"/>
        <end position="27"/>
    </location>
</feature>
<feature type="compositionally biased region" description="Basic and acidic residues" evidence="1">
    <location>
        <begin position="392"/>
        <end position="402"/>
    </location>
</feature>
<evidence type="ECO:0000256" key="1">
    <source>
        <dbReference type="SAM" id="MobiDB-lite"/>
    </source>
</evidence>
<feature type="compositionally biased region" description="Low complexity" evidence="1">
    <location>
        <begin position="194"/>
        <end position="205"/>
    </location>
</feature>
<feature type="compositionally biased region" description="Basic and acidic residues" evidence="1">
    <location>
        <begin position="178"/>
        <end position="193"/>
    </location>
</feature>
<feature type="region of interest" description="Disordered" evidence="1">
    <location>
        <begin position="291"/>
        <end position="402"/>
    </location>
</feature>
<gene>
    <name evidence="3" type="ORF">Pmani_019226</name>
</gene>
<protein>
    <submittedName>
        <fullName evidence="3">Uncharacterized protein</fullName>
    </submittedName>
</protein>
<feature type="chain" id="PRO_5042050632" evidence="2">
    <location>
        <begin position="28"/>
        <end position="490"/>
    </location>
</feature>
<comment type="caution">
    <text evidence="3">The sequence shown here is derived from an EMBL/GenBank/DDBJ whole genome shotgun (WGS) entry which is preliminary data.</text>
</comment>
<reference evidence="3" key="1">
    <citation type="submission" date="2023-11" db="EMBL/GenBank/DDBJ databases">
        <title>Genome assemblies of two species of porcelain crab, Petrolisthes cinctipes and Petrolisthes manimaculis (Anomura: Porcellanidae).</title>
        <authorList>
            <person name="Angst P."/>
        </authorList>
    </citation>
    <scope>NUCLEOTIDE SEQUENCE</scope>
    <source>
        <strain evidence="3">PB745_02</strain>
        <tissue evidence="3">Gill</tissue>
    </source>
</reference>
<feature type="compositionally biased region" description="Basic and acidic residues" evidence="1">
    <location>
        <begin position="150"/>
        <end position="170"/>
    </location>
</feature>
<feature type="compositionally biased region" description="Basic and acidic residues" evidence="1">
    <location>
        <begin position="323"/>
        <end position="334"/>
    </location>
</feature>
<evidence type="ECO:0000313" key="4">
    <source>
        <dbReference type="Proteomes" id="UP001292094"/>
    </source>
</evidence>
<evidence type="ECO:0000313" key="3">
    <source>
        <dbReference type="EMBL" id="KAK4309121.1"/>
    </source>
</evidence>
<feature type="compositionally biased region" description="Polar residues" evidence="1">
    <location>
        <begin position="219"/>
        <end position="233"/>
    </location>
</feature>
<proteinExistence type="predicted"/>
<evidence type="ECO:0000256" key="2">
    <source>
        <dbReference type="SAM" id="SignalP"/>
    </source>
</evidence>
<feature type="compositionally biased region" description="Basic and acidic residues" evidence="1">
    <location>
        <begin position="209"/>
        <end position="218"/>
    </location>
</feature>
<sequence>MPPQMWWFLKWCAVIAGTSLLYDITGAVTHTHTEAVSSGLTHRGGGVAWVHLLKALQLYNSKSSSHGFNTTTWTTQPNEFPEGKTLKDMAVLVYLTHKPTTFGADEGNKTRIPTVSIQYVPKELVFRDDKNSTKKQNLIQFFTVKKTKHTRDNIKKGAKNRSDKLSEKNETNGIRYGSENDHDNNNHTTKSDGTDPNNSNNNTGNMKTSEVKTREGDSQHNITPSNLGTNSYIDANPVQLDERSWARELHHWLGSVSGSSVRRPRYLTHPKQSLTRFRLLPRRTTDVGSIQSVLFGTQAPEERGKQLNLQRRPEKASSSQDSKLFENHKPESKEMQLSQVRHTRDVSSQESLQPPWRQKKEPRETERSEKTKVETDNDSFEDVGAGLAGGTEETKMDTNNDRSKEIGTMDVAATSRQFGPVSAITGAFSNLVQAIQSDLGVVVVIIFLNPLPCSSFSHQFPRHHSRYSYSTRVPERLTNCFDIPRFGSVG</sequence>
<accession>A0AAE1PIU3</accession>
<dbReference type="Proteomes" id="UP001292094">
    <property type="component" value="Unassembled WGS sequence"/>
</dbReference>
<organism evidence="3 4">
    <name type="scientific">Petrolisthes manimaculis</name>
    <dbReference type="NCBI Taxonomy" id="1843537"/>
    <lineage>
        <taxon>Eukaryota</taxon>
        <taxon>Metazoa</taxon>
        <taxon>Ecdysozoa</taxon>
        <taxon>Arthropoda</taxon>
        <taxon>Crustacea</taxon>
        <taxon>Multicrustacea</taxon>
        <taxon>Malacostraca</taxon>
        <taxon>Eumalacostraca</taxon>
        <taxon>Eucarida</taxon>
        <taxon>Decapoda</taxon>
        <taxon>Pleocyemata</taxon>
        <taxon>Anomura</taxon>
        <taxon>Galatheoidea</taxon>
        <taxon>Porcellanidae</taxon>
        <taxon>Petrolisthes</taxon>
    </lineage>
</organism>
<feature type="region of interest" description="Disordered" evidence="1">
    <location>
        <begin position="149"/>
        <end position="233"/>
    </location>
</feature>
<feature type="compositionally biased region" description="Basic and acidic residues" evidence="1">
    <location>
        <begin position="300"/>
        <end position="315"/>
    </location>
</feature>
<dbReference type="AlphaFoldDB" id="A0AAE1PIU3"/>
<keyword evidence="4" id="KW-1185">Reference proteome</keyword>
<feature type="compositionally biased region" description="Basic and acidic residues" evidence="1">
    <location>
        <begin position="358"/>
        <end position="375"/>
    </location>
</feature>